<evidence type="ECO:0000256" key="8">
    <source>
        <dbReference type="ARBA" id="ARBA00023098"/>
    </source>
</evidence>
<dbReference type="PANTHER" id="PTHR31201:SF1">
    <property type="entry name" value="GLYCEROPHOSPHOCHOLINE ACYLTRANSFERASE 1"/>
    <property type="match status" value="1"/>
</dbReference>
<feature type="region of interest" description="Disordered" evidence="13">
    <location>
        <begin position="1"/>
        <end position="82"/>
    </location>
</feature>
<feature type="compositionally biased region" description="Basic residues" evidence="13">
    <location>
        <begin position="1"/>
        <end position="13"/>
    </location>
</feature>
<reference evidence="16" key="2">
    <citation type="submission" date="2021-11" db="EMBL/GenBank/DDBJ databases">
        <authorList>
            <consortium name="Genoscope - CEA"/>
            <person name="William W."/>
        </authorList>
    </citation>
    <scope>NUCLEOTIDE SEQUENCE</scope>
</reference>
<proteinExistence type="inferred from homology"/>
<sequence length="541" mass="59714">MRTRRWRERRRNLPRYASETGSSGSPRTSSSSASSQTSGRCPTRAPWVSSGTSSCRRARATRASRARHLHRRRGDGVGEGCVSTVPKKRVFAGIFSLRSVSSRSLGAKRDRLHKRPLAAGGSHCEPSEDSAKTSLGCNLPEQSAARDRRPSMSSVSFSDASAREEPPRRRVQRTLSTVERDALQSVLDVVERETDSEHTKGMSRFTFFLGLANLILSAFLLGACTESFWLVYALQALFIIGLRIRHSWAISKGTPTQPGMMLYYLDLCWIANFMLAFSFMAVLVEVLEERFLGSRRVGALNARAVSQAPTAGLIASLIATGPLGWSVFVLPCKMVLHDIANYANTWIHLWPVFTTLSLRWAPDRLAAAYPGHFDSLVAAELRGEGMGFGALMALASATYFAWWIPFTLWMLAHGRFQSPERTGRDTIYLRLMLTDSVAGANCGVRTPPRGTKLGATPTEALDDAASVAATMKYMVFHAFACHLSFVSSALCMTYIYVHLFFALAGLVFSLYLGSAWYDRMLTSHVTKKVRKHIAASTAKKD</sequence>
<dbReference type="PANTHER" id="PTHR31201">
    <property type="entry name" value="OS01G0585100 PROTEIN"/>
    <property type="match status" value="1"/>
</dbReference>
<keyword evidence="9 14" id="KW-0472">Membrane</keyword>
<feature type="compositionally biased region" description="Low complexity" evidence="13">
    <location>
        <begin position="151"/>
        <end position="160"/>
    </location>
</feature>
<name>A0A7S4EBC6_9STRA</name>
<dbReference type="GO" id="GO:0006656">
    <property type="term" value="P:phosphatidylcholine biosynthetic process"/>
    <property type="evidence" value="ECO:0007669"/>
    <property type="project" value="TreeGrafter"/>
</dbReference>
<dbReference type="EMBL" id="HBIW01020950">
    <property type="protein sequence ID" value="CAE0702614.1"/>
    <property type="molecule type" value="Transcribed_RNA"/>
</dbReference>
<dbReference type="InterPro" id="IPR021261">
    <property type="entry name" value="GPCAT"/>
</dbReference>
<feature type="transmembrane region" description="Helical" evidence="14">
    <location>
        <begin position="229"/>
        <end position="250"/>
    </location>
</feature>
<reference evidence="15" key="1">
    <citation type="submission" date="2021-01" db="EMBL/GenBank/DDBJ databases">
        <authorList>
            <person name="Corre E."/>
            <person name="Pelletier E."/>
            <person name="Niang G."/>
            <person name="Scheremetjew M."/>
            <person name="Finn R."/>
            <person name="Kale V."/>
            <person name="Holt S."/>
            <person name="Cochrane G."/>
            <person name="Meng A."/>
            <person name="Brown T."/>
            <person name="Cohen L."/>
        </authorList>
    </citation>
    <scope>NUCLEOTIDE SEQUENCE</scope>
    <source>
        <strain evidence="15">CCMP1756</strain>
    </source>
</reference>
<keyword evidence="5" id="KW-0808">Transferase</keyword>
<accession>A0A7S4EBC6</accession>
<keyword evidence="4" id="KW-0444">Lipid biosynthesis</keyword>
<keyword evidence="17" id="KW-1185">Reference proteome</keyword>
<feature type="transmembrane region" description="Helical" evidence="14">
    <location>
        <begin position="205"/>
        <end position="223"/>
    </location>
</feature>
<dbReference type="GO" id="GO:0016746">
    <property type="term" value="F:acyltransferase activity"/>
    <property type="evidence" value="ECO:0007669"/>
    <property type="project" value="UniProtKB-KW"/>
</dbReference>
<evidence type="ECO:0000256" key="5">
    <source>
        <dbReference type="ARBA" id="ARBA00022679"/>
    </source>
</evidence>
<evidence type="ECO:0000256" key="6">
    <source>
        <dbReference type="ARBA" id="ARBA00022692"/>
    </source>
</evidence>
<keyword evidence="12" id="KW-0012">Acyltransferase</keyword>
<feature type="transmembrane region" description="Helical" evidence="14">
    <location>
        <begin position="496"/>
        <end position="517"/>
    </location>
</feature>
<evidence type="ECO:0000256" key="3">
    <source>
        <dbReference type="ARBA" id="ARBA00019082"/>
    </source>
</evidence>
<evidence type="ECO:0000256" key="10">
    <source>
        <dbReference type="ARBA" id="ARBA00023209"/>
    </source>
</evidence>
<evidence type="ECO:0000256" key="9">
    <source>
        <dbReference type="ARBA" id="ARBA00023136"/>
    </source>
</evidence>
<dbReference type="Proteomes" id="UP000789595">
    <property type="component" value="Unassembled WGS sequence"/>
</dbReference>
<dbReference type="Pfam" id="PF10998">
    <property type="entry name" value="DUF2838"/>
    <property type="match status" value="1"/>
</dbReference>
<feature type="transmembrane region" description="Helical" evidence="14">
    <location>
        <begin position="388"/>
        <end position="411"/>
    </location>
</feature>
<dbReference type="EMBL" id="CAKKNE010000005">
    <property type="protein sequence ID" value="CAH0375921.1"/>
    <property type="molecule type" value="Genomic_DNA"/>
</dbReference>
<evidence type="ECO:0000256" key="1">
    <source>
        <dbReference type="ARBA" id="ARBA00004141"/>
    </source>
</evidence>
<feature type="compositionally biased region" description="Basic residues" evidence="13">
    <location>
        <begin position="56"/>
        <end position="73"/>
    </location>
</feature>
<evidence type="ECO:0000256" key="12">
    <source>
        <dbReference type="ARBA" id="ARBA00023315"/>
    </source>
</evidence>
<feature type="compositionally biased region" description="Low complexity" evidence="13">
    <location>
        <begin position="14"/>
        <end position="39"/>
    </location>
</feature>
<evidence type="ECO:0000313" key="17">
    <source>
        <dbReference type="Proteomes" id="UP000789595"/>
    </source>
</evidence>
<evidence type="ECO:0000256" key="13">
    <source>
        <dbReference type="SAM" id="MobiDB-lite"/>
    </source>
</evidence>
<feature type="transmembrane region" description="Helical" evidence="14">
    <location>
        <begin position="262"/>
        <end position="284"/>
    </location>
</feature>
<feature type="transmembrane region" description="Helical" evidence="14">
    <location>
        <begin position="304"/>
        <end position="330"/>
    </location>
</feature>
<evidence type="ECO:0000256" key="2">
    <source>
        <dbReference type="ARBA" id="ARBA00006675"/>
    </source>
</evidence>
<keyword evidence="11" id="KW-1208">Phospholipid metabolism</keyword>
<dbReference type="OrthoDB" id="45838at2759"/>
<evidence type="ECO:0000256" key="11">
    <source>
        <dbReference type="ARBA" id="ARBA00023264"/>
    </source>
</evidence>
<comment type="similarity">
    <text evidence="2">Belongs to the GPC1 family.</text>
</comment>
<gene>
    <name evidence="15" type="ORF">PCAL00307_LOCUS18059</name>
    <name evidence="16" type="ORF">PECAL_5P04720</name>
</gene>
<evidence type="ECO:0000256" key="14">
    <source>
        <dbReference type="SAM" id="Phobius"/>
    </source>
</evidence>
<keyword evidence="7 14" id="KW-1133">Transmembrane helix</keyword>
<evidence type="ECO:0000256" key="4">
    <source>
        <dbReference type="ARBA" id="ARBA00022516"/>
    </source>
</evidence>
<feature type="region of interest" description="Disordered" evidence="13">
    <location>
        <begin position="107"/>
        <end position="170"/>
    </location>
</feature>
<protein>
    <recommendedName>
        <fullName evidence="3">Glycerophosphocholine acyltransferase 1</fullName>
    </recommendedName>
</protein>
<keyword evidence="8" id="KW-0443">Lipid metabolism</keyword>
<dbReference type="AlphaFoldDB" id="A0A7S4EBC6"/>
<dbReference type="GO" id="GO:0016020">
    <property type="term" value="C:membrane"/>
    <property type="evidence" value="ECO:0007669"/>
    <property type="project" value="UniProtKB-SubCell"/>
</dbReference>
<organism evidence="15">
    <name type="scientific">Pelagomonas calceolata</name>
    <dbReference type="NCBI Taxonomy" id="35677"/>
    <lineage>
        <taxon>Eukaryota</taxon>
        <taxon>Sar</taxon>
        <taxon>Stramenopiles</taxon>
        <taxon>Ochrophyta</taxon>
        <taxon>Pelagophyceae</taxon>
        <taxon>Pelagomonadales</taxon>
        <taxon>Pelagomonadaceae</taxon>
        <taxon>Pelagomonas</taxon>
    </lineage>
</organism>
<evidence type="ECO:0000313" key="16">
    <source>
        <dbReference type="EMBL" id="CAH0375921.1"/>
    </source>
</evidence>
<comment type="subcellular location">
    <subcellularLocation>
        <location evidence="1">Membrane</location>
        <topology evidence="1">Multi-pass membrane protein</topology>
    </subcellularLocation>
</comment>
<evidence type="ECO:0000256" key="7">
    <source>
        <dbReference type="ARBA" id="ARBA00022989"/>
    </source>
</evidence>
<keyword evidence="6 14" id="KW-0812">Transmembrane</keyword>
<keyword evidence="10" id="KW-0594">Phospholipid biosynthesis</keyword>
<evidence type="ECO:0000313" key="15">
    <source>
        <dbReference type="EMBL" id="CAE0702614.1"/>
    </source>
</evidence>